<dbReference type="Proteomes" id="UP000828941">
    <property type="component" value="Chromosome 2"/>
</dbReference>
<keyword evidence="2" id="KW-1185">Reference proteome</keyword>
<organism evidence="1 2">
    <name type="scientific">Bauhinia variegata</name>
    <name type="common">Purple orchid tree</name>
    <name type="synonym">Phanera variegata</name>
    <dbReference type="NCBI Taxonomy" id="167791"/>
    <lineage>
        <taxon>Eukaryota</taxon>
        <taxon>Viridiplantae</taxon>
        <taxon>Streptophyta</taxon>
        <taxon>Embryophyta</taxon>
        <taxon>Tracheophyta</taxon>
        <taxon>Spermatophyta</taxon>
        <taxon>Magnoliopsida</taxon>
        <taxon>eudicotyledons</taxon>
        <taxon>Gunneridae</taxon>
        <taxon>Pentapetalae</taxon>
        <taxon>rosids</taxon>
        <taxon>fabids</taxon>
        <taxon>Fabales</taxon>
        <taxon>Fabaceae</taxon>
        <taxon>Cercidoideae</taxon>
        <taxon>Cercideae</taxon>
        <taxon>Bauhiniinae</taxon>
        <taxon>Bauhinia</taxon>
    </lineage>
</organism>
<gene>
    <name evidence="1" type="ORF">L6164_002574</name>
</gene>
<comment type="caution">
    <text evidence="1">The sequence shown here is derived from an EMBL/GenBank/DDBJ whole genome shotgun (WGS) entry which is preliminary data.</text>
</comment>
<dbReference type="EMBL" id="CM039427">
    <property type="protein sequence ID" value="KAI4353642.1"/>
    <property type="molecule type" value="Genomic_DNA"/>
</dbReference>
<proteinExistence type="predicted"/>
<sequence length="78" mass="8433">MTGVTGQVKYTSDGNLVNPAFEVLNVMGTVVRRINGNSNPSNTELVRLITAGVFDAAVGDITITTERTRMVDFTQPFI</sequence>
<accession>A0ACB9Q0S2</accession>
<name>A0ACB9Q0S2_BAUVA</name>
<reference evidence="1 2" key="1">
    <citation type="journal article" date="2022" name="DNA Res.">
        <title>Chromosomal-level genome assembly of the orchid tree Bauhinia variegata (Leguminosae; Cercidoideae) supports the allotetraploid origin hypothesis of Bauhinia.</title>
        <authorList>
            <person name="Zhong Y."/>
            <person name="Chen Y."/>
            <person name="Zheng D."/>
            <person name="Pang J."/>
            <person name="Liu Y."/>
            <person name="Luo S."/>
            <person name="Meng S."/>
            <person name="Qian L."/>
            <person name="Wei D."/>
            <person name="Dai S."/>
            <person name="Zhou R."/>
        </authorList>
    </citation>
    <scope>NUCLEOTIDE SEQUENCE [LARGE SCALE GENOMIC DNA]</scope>
    <source>
        <strain evidence="1">BV-YZ2020</strain>
    </source>
</reference>
<evidence type="ECO:0000313" key="2">
    <source>
        <dbReference type="Proteomes" id="UP000828941"/>
    </source>
</evidence>
<protein>
    <submittedName>
        <fullName evidence="1">Uncharacterized protein</fullName>
    </submittedName>
</protein>
<evidence type="ECO:0000313" key="1">
    <source>
        <dbReference type="EMBL" id="KAI4353642.1"/>
    </source>
</evidence>